<dbReference type="Pfam" id="PF09832">
    <property type="entry name" value="DUF2059"/>
    <property type="match status" value="1"/>
</dbReference>
<keyword evidence="2" id="KW-0732">Signal</keyword>
<feature type="chain" id="PRO_5017708794" evidence="2">
    <location>
        <begin position="24"/>
        <end position="233"/>
    </location>
</feature>
<feature type="signal peptide" evidence="2">
    <location>
        <begin position="1"/>
        <end position="23"/>
    </location>
</feature>
<keyword evidence="5" id="KW-1185">Reference proteome</keyword>
<evidence type="ECO:0000313" key="4">
    <source>
        <dbReference type="EMBL" id="RED17706.1"/>
    </source>
</evidence>
<accession>A0A3D9FKS7</accession>
<dbReference type="RefSeq" id="WP_116236946.1">
    <property type="nucleotide sequence ID" value="NZ_QRDP01000004.1"/>
</dbReference>
<sequence length="233" mass="25733">MKINPFLIGLAALALPFHTPMQAQSESRASTDGDQASPVTILVPEPERVEAARELLDILMPPDQREAMMIAMIEPMIANLEAGMMQAPELEAALSDNPDVRTLFMEFMVVQRARALESATADLPSMIEAMSCAYARRFTRREMREIGEFFETEAGRAYLQQSNSIMADPDIAAWQRGTMARSMQHLQTDIRDFMTRLAALQGSDGASAPRDVTTSNLDAMRGGTQASETETEE</sequence>
<protein>
    <submittedName>
        <fullName evidence="4">Uncharacterized protein DUF2059</fullName>
    </submittedName>
</protein>
<feature type="domain" description="DUF2059" evidence="3">
    <location>
        <begin position="126"/>
        <end position="176"/>
    </location>
</feature>
<evidence type="ECO:0000256" key="1">
    <source>
        <dbReference type="SAM" id="MobiDB-lite"/>
    </source>
</evidence>
<dbReference type="Proteomes" id="UP000256310">
    <property type="component" value="Unassembled WGS sequence"/>
</dbReference>
<name>A0A3D9FKS7_9SPHN</name>
<evidence type="ECO:0000313" key="5">
    <source>
        <dbReference type="Proteomes" id="UP000256310"/>
    </source>
</evidence>
<feature type="compositionally biased region" description="Polar residues" evidence="1">
    <location>
        <begin position="224"/>
        <end position="233"/>
    </location>
</feature>
<feature type="region of interest" description="Disordered" evidence="1">
    <location>
        <begin position="202"/>
        <end position="233"/>
    </location>
</feature>
<proteinExistence type="predicted"/>
<dbReference type="AlphaFoldDB" id="A0A3D9FKS7"/>
<evidence type="ECO:0000259" key="3">
    <source>
        <dbReference type="Pfam" id="PF09832"/>
    </source>
</evidence>
<dbReference type="OrthoDB" id="7409988at2"/>
<comment type="caution">
    <text evidence="4">The sequence shown here is derived from an EMBL/GenBank/DDBJ whole genome shotgun (WGS) entry which is preliminary data.</text>
</comment>
<dbReference type="EMBL" id="QRDP01000004">
    <property type="protein sequence ID" value="RED17706.1"/>
    <property type="molecule type" value="Genomic_DNA"/>
</dbReference>
<reference evidence="4 5" key="1">
    <citation type="submission" date="2018-07" db="EMBL/GenBank/DDBJ databases">
        <title>Genomic Encyclopedia of Type Strains, Phase IV (KMG-IV): sequencing the most valuable type-strain genomes for metagenomic binning, comparative biology and taxonomic classification.</title>
        <authorList>
            <person name="Goeker M."/>
        </authorList>
    </citation>
    <scope>NUCLEOTIDE SEQUENCE [LARGE SCALE GENOMIC DNA]</scope>
    <source>
        <strain evidence="4 5">DSM 26725</strain>
    </source>
</reference>
<gene>
    <name evidence="4" type="ORF">DFR46_2758</name>
</gene>
<dbReference type="InterPro" id="IPR018637">
    <property type="entry name" value="DUF2059"/>
</dbReference>
<evidence type="ECO:0000256" key="2">
    <source>
        <dbReference type="SAM" id="SignalP"/>
    </source>
</evidence>
<organism evidence="4 5">
    <name type="scientific">Parasphingopyxis lamellibrachiae</name>
    <dbReference type="NCBI Taxonomy" id="680125"/>
    <lineage>
        <taxon>Bacteria</taxon>
        <taxon>Pseudomonadati</taxon>
        <taxon>Pseudomonadota</taxon>
        <taxon>Alphaproteobacteria</taxon>
        <taxon>Sphingomonadales</taxon>
        <taxon>Sphingomonadaceae</taxon>
        <taxon>Parasphingopyxis</taxon>
    </lineage>
</organism>